<proteinExistence type="predicted"/>
<name>A0A0F5HPA3_BACTR</name>
<sequence length="62" mass="6954">MFQKLDRGEAFSKDGGVRFHEDDVAVAELGGDDSLLNAIKPYYLRRVKKGGDWMIVQKTPPS</sequence>
<dbReference type="EMBL" id="JWIR02000076">
    <property type="protein sequence ID" value="KKB35068.1"/>
    <property type="molecule type" value="Genomic_DNA"/>
</dbReference>
<evidence type="ECO:0000313" key="2">
    <source>
        <dbReference type="Proteomes" id="UP000031563"/>
    </source>
</evidence>
<protein>
    <submittedName>
        <fullName evidence="1">Uncharacterized protein</fullName>
    </submittedName>
</protein>
<accession>A0A0F5HPA3</accession>
<reference evidence="1" key="1">
    <citation type="submission" date="2015-02" db="EMBL/GenBank/DDBJ databases">
        <title>Genome Assembly of Bacillaceae bacterium MTCC 8252.</title>
        <authorList>
            <person name="Verma A."/>
            <person name="Khatri I."/>
            <person name="Mual P."/>
            <person name="Subramanian S."/>
            <person name="Krishnamurthi S."/>
        </authorList>
    </citation>
    <scope>NUCLEOTIDE SEQUENCE [LARGE SCALE GENOMIC DNA]</scope>
    <source>
        <strain evidence="1">MTCC 8252</strain>
    </source>
</reference>
<dbReference type="AlphaFoldDB" id="A0A0F5HPA3"/>
<comment type="caution">
    <text evidence="1">The sequence shown here is derived from an EMBL/GenBank/DDBJ whole genome shotgun (WGS) entry which is preliminary data.</text>
</comment>
<evidence type="ECO:0000313" key="1">
    <source>
        <dbReference type="EMBL" id="KKB35068.1"/>
    </source>
</evidence>
<keyword evidence="2" id="KW-1185">Reference proteome</keyword>
<organism evidence="1 2">
    <name type="scientific">Bacillus thermotolerans</name>
    <name type="common">Quasibacillus thermotolerans</name>
    <dbReference type="NCBI Taxonomy" id="1221996"/>
    <lineage>
        <taxon>Bacteria</taxon>
        <taxon>Bacillati</taxon>
        <taxon>Bacillota</taxon>
        <taxon>Bacilli</taxon>
        <taxon>Bacillales</taxon>
        <taxon>Bacillaceae</taxon>
        <taxon>Bacillus</taxon>
    </lineage>
</organism>
<dbReference type="RefSeq" id="WP_125444191.1">
    <property type="nucleotide sequence ID" value="NZ_JWIQ02000049.1"/>
</dbReference>
<gene>
    <name evidence="1" type="ORF">QY95_03639</name>
</gene>
<dbReference type="OrthoDB" id="1843960at2"/>
<dbReference type="Proteomes" id="UP000031563">
    <property type="component" value="Unassembled WGS sequence"/>
</dbReference>